<keyword evidence="6" id="KW-1185">Reference proteome</keyword>
<dbReference type="PANTHER" id="PTHR22602">
    <property type="entry name" value="TRANSFERASE CAF17, MITOCHONDRIAL-RELATED"/>
    <property type="match status" value="1"/>
</dbReference>
<dbReference type="InterPro" id="IPR057460">
    <property type="entry name" value="CAF17_C"/>
</dbReference>
<proteinExistence type="predicted"/>
<dbReference type="GO" id="GO:0005759">
    <property type="term" value="C:mitochondrial matrix"/>
    <property type="evidence" value="ECO:0007669"/>
    <property type="project" value="TreeGrafter"/>
</dbReference>
<dbReference type="PANTHER" id="PTHR22602:SF0">
    <property type="entry name" value="TRANSFERASE CAF17, MITOCHONDRIAL-RELATED"/>
    <property type="match status" value="1"/>
</dbReference>
<dbReference type="GO" id="GO:0016740">
    <property type="term" value="F:transferase activity"/>
    <property type="evidence" value="ECO:0007669"/>
    <property type="project" value="UniProtKB-KW"/>
</dbReference>
<name>A0A1W0WWS8_HYPEX</name>
<dbReference type="OrthoDB" id="191995at2759"/>
<dbReference type="Pfam" id="PF25455">
    <property type="entry name" value="Beta-barrel_CAF17_C"/>
    <property type="match status" value="1"/>
</dbReference>
<evidence type="ECO:0000256" key="2">
    <source>
        <dbReference type="ARBA" id="ARBA00022946"/>
    </source>
</evidence>
<dbReference type="InterPro" id="IPR017703">
    <property type="entry name" value="YgfZ/GCV_T_CS"/>
</dbReference>
<keyword evidence="2" id="KW-0809">Transit peptide</keyword>
<evidence type="ECO:0000256" key="3">
    <source>
        <dbReference type="ARBA" id="ARBA00023128"/>
    </source>
</evidence>
<dbReference type="SUPFAM" id="SSF103025">
    <property type="entry name" value="Folate-binding domain"/>
    <property type="match status" value="1"/>
</dbReference>
<keyword evidence="5" id="KW-0808">Transferase</keyword>
<dbReference type="InterPro" id="IPR027266">
    <property type="entry name" value="TrmE/GcvT-like"/>
</dbReference>
<evidence type="ECO:0000259" key="4">
    <source>
        <dbReference type="Pfam" id="PF25455"/>
    </source>
</evidence>
<dbReference type="EMBL" id="MTYJ01000037">
    <property type="protein sequence ID" value="OQV19661.1"/>
    <property type="molecule type" value="Genomic_DNA"/>
</dbReference>
<gene>
    <name evidence="5" type="ORF">BV898_06433</name>
</gene>
<evidence type="ECO:0000313" key="5">
    <source>
        <dbReference type="EMBL" id="OQV19661.1"/>
    </source>
</evidence>
<reference evidence="6" key="1">
    <citation type="submission" date="2017-01" db="EMBL/GenBank/DDBJ databases">
        <title>Comparative genomics of anhydrobiosis in the tardigrade Hypsibius dujardini.</title>
        <authorList>
            <person name="Yoshida Y."/>
            <person name="Koutsovoulos G."/>
            <person name="Laetsch D."/>
            <person name="Stevens L."/>
            <person name="Kumar S."/>
            <person name="Horikawa D."/>
            <person name="Ishino K."/>
            <person name="Komine S."/>
            <person name="Tomita M."/>
            <person name="Blaxter M."/>
            <person name="Arakawa K."/>
        </authorList>
    </citation>
    <scope>NUCLEOTIDE SEQUENCE [LARGE SCALE GENOMIC DNA]</scope>
    <source>
        <strain evidence="6">Z151</strain>
    </source>
</reference>
<dbReference type="GO" id="GO:0016226">
    <property type="term" value="P:iron-sulfur cluster assembly"/>
    <property type="evidence" value="ECO:0007669"/>
    <property type="project" value="TreeGrafter"/>
</dbReference>
<evidence type="ECO:0000256" key="1">
    <source>
        <dbReference type="ARBA" id="ARBA00004173"/>
    </source>
</evidence>
<dbReference type="Proteomes" id="UP000192578">
    <property type="component" value="Unassembled WGS sequence"/>
</dbReference>
<accession>A0A1W0WWS8</accession>
<protein>
    <submittedName>
        <fullName evidence="5">Transferase CAF17-like protein, mitochondrial</fullName>
    </submittedName>
</protein>
<organism evidence="5 6">
    <name type="scientific">Hypsibius exemplaris</name>
    <name type="common">Freshwater tardigrade</name>
    <dbReference type="NCBI Taxonomy" id="2072580"/>
    <lineage>
        <taxon>Eukaryota</taxon>
        <taxon>Metazoa</taxon>
        <taxon>Ecdysozoa</taxon>
        <taxon>Tardigrada</taxon>
        <taxon>Eutardigrada</taxon>
        <taxon>Parachela</taxon>
        <taxon>Hypsibioidea</taxon>
        <taxon>Hypsibiidae</taxon>
        <taxon>Hypsibius</taxon>
    </lineage>
</organism>
<dbReference type="InterPro" id="IPR045179">
    <property type="entry name" value="YgfZ/GcvT"/>
</dbReference>
<dbReference type="NCBIfam" id="TIGR03317">
    <property type="entry name" value="ygfZ_signature"/>
    <property type="match status" value="1"/>
</dbReference>
<dbReference type="Gene3D" id="3.30.1360.120">
    <property type="entry name" value="Probable tRNA modification gtpase trme, domain 1"/>
    <property type="match status" value="1"/>
</dbReference>
<feature type="domain" description="CAF17 C-terminal" evidence="4">
    <location>
        <begin position="299"/>
        <end position="378"/>
    </location>
</feature>
<keyword evidence="3" id="KW-0496">Mitochondrion</keyword>
<sequence>MAMGKAVFQIASMIKAGPLTTVSLTKPQQWLRSATPACSRRWFALDSRGKSDSDSKSKDEVVQWRTARLETRSVVRVHGKDASAFLQGLITNDIHLLDASADGGPRSIYSLMLNLQGRVMFDLFIYTDASRREEGGFLVDCDALLEEKLVKHLKAFKLRKDVSVESASAVGVRINFPEKAVGSVMAGKSLEEKISSHQSSEGLSDHLKIPDPRLPLLGYRSLFGLKESAEAGNSPVVDETAYRRFRYRVGVPEGSLELPPGECFPLESNADYLAGVHFHKGCYLGQELTARTHHTGVVRKRLMPVAIEGLTVGQTIPRDAVVAVRGGTKPVGKLRAHVGPDGLALLRIEEALAAADNLVVSHEGKNLTVRTKRPEWWPDAVA</sequence>
<evidence type="ECO:0000313" key="6">
    <source>
        <dbReference type="Proteomes" id="UP000192578"/>
    </source>
</evidence>
<comment type="subcellular location">
    <subcellularLocation>
        <location evidence="1">Mitochondrion</location>
    </subcellularLocation>
</comment>
<dbReference type="AlphaFoldDB" id="A0A1W0WWS8"/>
<comment type="caution">
    <text evidence="5">The sequence shown here is derived from an EMBL/GenBank/DDBJ whole genome shotgun (WGS) entry which is preliminary data.</text>
</comment>